<dbReference type="SUPFAM" id="SSF48498">
    <property type="entry name" value="Tetracyclin repressor-like, C-terminal domain"/>
    <property type="match status" value="1"/>
</dbReference>
<evidence type="ECO:0000256" key="1">
    <source>
        <dbReference type="ARBA" id="ARBA00022491"/>
    </source>
</evidence>
<sequence>MGKRKGPKYEQIIEAAVRVIAANGFHNAQVSKIAKEAGVADGTIYLYFNNKEDILISLFEEKMSAFVEKTKQRMSESDSLEEKLRAIVEMHFKQLAANTDLAIVTQLELRQSSSKLRYRINEVLKDYLTLMEDLIIEGINKKVFFPELNEKLARQMLFGTLDEVVTNWVMKDCKYDLESFTDSVYEMLLYGFGAKGREEA</sequence>
<evidence type="ECO:0000256" key="3">
    <source>
        <dbReference type="PROSITE-ProRule" id="PRU00335"/>
    </source>
</evidence>
<dbReference type="InterPro" id="IPR036271">
    <property type="entry name" value="Tet_transcr_reg_TetR-rel_C_sf"/>
</dbReference>
<dbReference type="RefSeq" id="WP_270895947.1">
    <property type="nucleotide sequence ID" value="NZ_JBHSPF010000061.1"/>
</dbReference>
<proteinExistence type="predicted"/>
<evidence type="ECO:0000259" key="4">
    <source>
        <dbReference type="PROSITE" id="PS50977"/>
    </source>
</evidence>
<dbReference type="PANTHER" id="PTHR43479:SF11">
    <property type="entry name" value="ACREF_ENVCD OPERON REPRESSOR-RELATED"/>
    <property type="match status" value="1"/>
</dbReference>
<dbReference type="InterPro" id="IPR009057">
    <property type="entry name" value="Homeodomain-like_sf"/>
</dbReference>
<feature type="DNA-binding region" description="H-T-H motif" evidence="3">
    <location>
        <begin position="29"/>
        <end position="48"/>
    </location>
</feature>
<dbReference type="EMBL" id="JBHSPF010000061">
    <property type="protein sequence ID" value="MFC5629598.1"/>
    <property type="molecule type" value="Genomic_DNA"/>
</dbReference>
<comment type="caution">
    <text evidence="5">The sequence shown here is derived from an EMBL/GenBank/DDBJ whole genome shotgun (WGS) entry which is preliminary data.</text>
</comment>
<dbReference type="PANTHER" id="PTHR43479">
    <property type="entry name" value="ACREF/ENVCD OPERON REPRESSOR-RELATED"/>
    <property type="match status" value="1"/>
</dbReference>
<dbReference type="Pfam" id="PF08359">
    <property type="entry name" value="TetR_C_4"/>
    <property type="match status" value="1"/>
</dbReference>
<accession>A0ABW0U8Y9</accession>
<keyword evidence="2 3" id="KW-0238">DNA-binding</keyword>
<reference evidence="6" key="1">
    <citation type="journal article" date="2019" name="Int. J. Syst. Evol. Microbiol.">
        <title>The Global Catalogue of Microorganisms (GCM) 10K type strain sequencing project: providing services to taxonomists for standard genome sequencing and annotation.</title>
        <authorList>
            <consortium name="The Broad Institute Genomics Platform"/>
            <consortium name="The Broad Institute Genome Sequencing Center for Infectious Disease"/>
            <person name="Wu L."/>
            <person name="Ma J."/>
        </authorList>
    </citation>
    <scope>NUCLEOTIDE SEQUENCE [LARGE SCALE GENOMIC DNA]</scope>
    <source>
        <strain evidence="6">CGMCC 1.15790</strain>
    </source>
</reference>
<dbReference type="SUPFAM" id="SSF46689">
    <property type="entry name" value="Homeodomain-like"/>
    <property type="match status" value="1"/>
</dbReference>
<dbReference type="Pfam" id="PF00440">
    <property type="entry name" value="TetR_N"/>
    <property type="match status" value="1"/>
</dbReference>
<evidence type="ECO:0000313" key="5">
    <source>
        <dbReference type="EMBL" id="MFC5629598.1"/>
    </source>
</evidence>
<gene>
    <name evidence="5" type="ORF">ACFPTR_12130</name>
</gene>
<dbReference type="InterPro" id="IPR013570">
    <property type="entry name" value="Tscrpt_reg_YsiA_C"/>
</dbReference>
<keyword evidence="6" id="KW-1185">Reference proteome</keyword>
<name>A0ABW0U8Y9_9BACI</name>
<dbReference type="Gene3D" id="1.10.357.10">
    <property type="entry name" value="Tetracycline Repressor, domain 2"/>
    <property type="match status" value="1"/>
</dbReference>
<keyword evidence="1" id="KW-0678">Repressor</keyword>
<dbReference type="Proteomes" id="UP001596143">
    <property type="component" value="Unassembled WGS sequence"/>
</dbReference>
<organism evidence="5 6">
    <name type="scientific">Aliibacillus thermotolerans</name>
    <dbReference type="NCBI Taxonomy" id="1834418"/>
    <lineage>
        <taxon>Bacteria</taxon>
        <taxon>Bacillati</taxon>
        <taxon>Bacillota</taxon>
        <taxon>Bacilli</taxon>
        <taxon>Bacillales</taxon>
        <taxon>Bacillaceae</taxon>
        <taxon>Aliibacillus</taxon>
    </lineage>
</organism>
<evidence type="ECO:0000313" key="6">
    <source>
        <dbReference type="Proteomes" id="UP001596143"/>
    </source>
</evidence>
<dbReference type="InterPro" id="IPR001647">
    <property type="entry name" value="HTH_TetR"/>
</dbReference>
<protein>
    <submittedName>
        <fullName evidence="5">TetR/AcrR family transcriptional regulator</fullName>
    </submittedName>
</protein>
<dbReference type="InterPro" id="IPR050624">
    <property type="entry name" value="HTH-type_Tx_Regulator"/>
</dbReference>
<dbReference type="Gene3D" id="1.10.10.60">
    <property type="entry name" value="Homeodomain-like"/>
    <property type="match status" value="1"/>
</dbReference>
<dbReference type="PRINTS" id="PR00455">
    <property type="entry name" value="HTHTETR"/>
</dbReference>
<dbReference type="PROSITE" id="PS50977">
    <property type="entry name" value="HTH_TETR_2"/>
    <property type="match status" value="1"/>
</dbReference>
<feature type="domain" description="HTH tetR-type" evidence="4">
    <location>
        <begin position="6"/>
        <end position="66"/>
    </location>
</feature>
<evidence type="ECO:0000256" key="2">
    <source>
        <dbReference type="ARBA" id="ARBA00023125"/>
    </source>
</evidence>